<organism evidence="1 2">
    <name type="scientific">Fibrobacter succinogenes</name>
    <name type="common">Bacteroides succinogenes</name>
    <dbReference type="NCBI Taxonomy" id="833"/>
    <lineage>
        <taxon>Bacteria</taxon>
        <taxon>Pseudomonadati</taxon>
        <taxon>Fibrobacterota</taxon>
        <taxon>Fibrobacteria</taxon>
        <taxon>Fibrobacterales</taxon>
        <taxon>Fibrobacteraceae</taxon>
        <taxon>Fibrobacter</taxon>
    </lineage>
</organism>
<accession>A0A380RU21</accession>
<reference evidence="1 2" key="1">
    <citation type="submission" date="2017-08" db="EMBL/GenBank/DDBJ databases">
        <authorList>
            <person name="de Groot N.N."/>
        </authorList>
    </citation>
    <scope>NUCLEOTIDE SEQUENCE [LARGE SCALE GENOMIC DNA]</scope>
    <source>
        <strain evidence="1 2">HM2</strain>
    </source>
</reference>
<dbReference type="Proteomes" id="UP000255423">
    <property type="component" value="Unassembled WGS sequence"/>
</dbReference>
<name>A0A380RU21_FIBSU</name>
<sequence>MAENEEELKSITGEESLNSFMELVQKLKDEPWTSRLNDILDAFEDFLTIRPEPPQSWQDNYAASGKKFDYYQIVLPEDFQDPYEDDLGNINRLRGEFARVPSTMALEHELVSRNYFIFENGHAEPIPAPRPILMLESKDRADDEQPQEGDITWDCCISIFADGSYVAYNLDHDDEEELGEDFKVVFEKHIKTLSKLQLVIPVEGRDYGILRSDA</sequence>
<proteinExistence type="predicted"/>
<gene>
    <name evidence="1" type="ORF">SAMN05661053_0014</name>
</gene>
<dbReference type="RefSeq" id="WP_088660449.1">
    <property type="nucleotide sequence ID" value="NZ_UHJL01000001.1"/>
</dbReference>
<protein>
    <submittedName>
        <fullName evidence="1">Uncharacterized protein</fullName>
    </submittedName>
</protein>
<evidence type="ECO:0000313" key="2">
    <source>
        <dbReference type="Proteomes" id="UP000255423"/>
    </source>
</evidence>
<dbReference type="EMBL" id="UHJL01000001">
    <property type="protein sequence ID" value="SUQ18795.1"/>
    <property type="molecule type" value="Genomic_DNA"/>
</dbReference>
<dbReference type="AlphaFoldDB" id="A0A380RU21"/>
<evidence type="ECO:0000313" key="1">
    <source>
        <dbReference type="EMBL" id="SUQ18795.1"/>
    </source>
</evidence>